<feature type="chain" id="PRO_5043495236" description="BNR repeat-containing family member" evidence="1">
    <location>
        <begin position="26"/>
        <end position="452"/>
    </location>
</feature>
<proteinExistence type="predicted"/>
<organism evidence="2 3">
    <name type="scientific">Paraglaciecola chathamensis S18K6</name>
    <dbReference type="NCBI Taxonomy" id="1127672"/>
    <lineage>
        <taxon>Bacteria</taxon>
        <taxon>Pseudomonadati</taxon>
        <taxon>Pseudomonadota</taxon>
        <taxon>Gammaproteobacteria</taxon>
        <taxon>Alteromonadales</taxon>
        <taxon>Alteromonadaceae</taxon>
        <taxon>Paraglaciecola</taxon>
    </lineage>
</organism>
<dbReference type="Proteomes" id="UP000006320">
    <property type="component" value="Unassembled WGS sequence"/>
</dbReference>
<dbReference type="AlphaFoldDB" id="A0AAV3V6W5"/>
<evidence type="ECO:0008006" key="4">
    <source>
        <dbReference type="Google" id="ProtNLM"/>
    </source>
</evidence>
<comment type="caution">
    <text evidence="2">The sequence shown here is derived from an EMBL/GenBank/DDBJ whole genome shotgun (WGS) entry which is preliminary data.</text>
</comment>
<evidence type="ECO:0000313" key="2">
    <source>
        <dbReference type="EMBL" id="GAC12631.1"/>
    </source>
</evidence>
<reference evidence="2 3" key="1">
    <citation type="journal article" date="2017" name="Antonie Van Leeuwenhoek">
        <title>Rhizobium rhizosphaerae sp. nov., a novel species isolated from rice rhizosphere.</title>
        <authorList>
            <person name="Zhao J.J."/>
            <person name="Zhang J."/>
            <person name="Zhang R.J."/>
            <person name="Zhang C.W."/>
            <person name="Yin H.Q."/>
            <person name="Zhang X.X."/>
        </authorList>
    </citation>
    <scope>NUCLEOTIDE SEQUENCE [LARGE SCALE GENOMIC DNA]</scope>
    <source>
        <strain evidence="2 3">S18K6</strain>
    </source>
</reference>
<dbReference type="Gene3D" id="2.115.10.20">
    <property type="entry name" value="Glycosyl hydrolase domain, family 43"/>
    <property type="match status" value="1"/>
</dbReference>
<protein>
    <recommendedName>
        <fullName evidence="4">BNR repeat-containing family member</fullName>
    </recommendedName>
</protein>
<dbReference type="EMBL" id="BAEM01000063">
    <property type="protein sequence ID" value="GAC12631.1"/>
    <property type="molecule type" value="Genomic_DNA"/>
</dbReference>
<accession>A0AAV3V6W5</accession>
<dbReference type="InterPro" id="IPR023296">
    <property type="entry name" value="Glyco_hydro_beta-prop_sf"/>
</dbReference>
<evidence type="ECO:0000256" key="1">
    <source>
        <dbReference type="SAM" id="SignalP"/>
    </source>
</evidence>
<gene>
    <name evidence="2" type="ORF">GCHA_4714</name>
</gene>
<keyword evidence="1" id="KW-0732">Signal</keyword>
<name>A0AAV3V6W5_9ALTE</name>
<evidence type="ECO:0000313" key="3">
    <source>
        <dbReference type="Proteomes" id="UP000006320"/>
    </source>
</evidence>
<dbReference type="RefSeq" id="WP_007992356.1">
    <property type="nucleotide sequence ID" value="NZ_BAEM01000063.1"/>
</dbReference>
<sequence>MKSLFRLLSTTFFGGMLLAPSHIFAQTFDKNACFSVEAIDRVWSGHRVAFDFVTKGDRQIVAYYDASRQMSVAYRESPTGNWFFQKLDSYLGWDSHNSVVIGLDEKGYIHIVGNLHVNPIVYFRSEDPYDVRSLKRVEFMADRASESRMTYPEFFNDADGRLYFKYRNGRSGSGNEIYNAFNAGSVSWDRLHQTPLVDGEGERNGYFWGPVLGPDGFFHLSWVWRETPVASSNHDISYAKSRDLVTWETSDGKPLQLPMTLNSAQVVVPLPQKSGILNGHTPIGFDSEGRPIISYQAYDKKGQSQLFIAINKEGEWRRHQVSSWKDSRQDLDMTGALPTTLSVKKPAVSLDNGDIQVYATLDGNRFAYNLDAASLRVKSQSIMSEIPEALKPFDKPNDMPLYTTPAKRLEEKGDYFTGDKKFYLAWETLPPNRDKGRAFIPEPTTLTMHCIE</sequence>
<dbReference type="Pfam" id="PF15892">
    <property type="entry name" value="BNR_4"/>
    <property type="match status" value="1"/>
</dbReference>
<feature type="signal peptide" evidence="1">
    <location>
        <begin position="1"/>
        <end position="25"/>
    </location>
</feature>